<proteinExistence type="predicted"/>
<evidence type="ECO:0000256" key="2">
    <source>
        <dbReference type="SAM" id="SignalP"/>
    </source>
</evidence>
<evidence type="ECO:0000313" key="5">
    <source>
        <dbReference type="Proteomes" id="UP000282926"/>
    </source>
</evidence>
<dbReference type="InterPro" id="IPR011519">
    <property type="entry name" value="UnbV_ASPIC"/>
</dbReference>
<feature type="signal peptide" evidence="2">
    <location>
        <begin position="1"/>
        <end position="35"/>
    </location>
</feature>
<reference evidence="4 5" key="1">
    <citation type="submission" date="2019-01" db="EMBL/GenBank/DDBJ databases">
        <title>Lujinxingia litoralis gen. nov., sp. nov. and Lujinxingia sediminis gen. nov., sp. nov., new members in the order Bradymonadales, isolated from coastal sediment.</title>
        <authorList>
            <person name="Li C.-M."/>
        </authorList>
    </citation>
    <scope>NUCLEOTIDE SEQUENCE [LARGE SCALE GENOMIC DNA]</scope>
    <source>
        <strain evidence="4 5">SEH01</strain>
    </source>
</reference>
<dbReference type="InterPro" id="IPR028994">
    <property type="entry name" value="Integrin_alpha_N"/>
</dbReference>
<protein>
    <submittedName>
        <fullName evidence="4">CRTAC1 family protein</fullName>
    </submittedName>
</protein>
<keyword evidence="5" id="KW-1185">Reference proteome</keyword>
<dbReference type="PANTHER" id="PTHR16026">
    <property type="entry name" value="CARTILAGE ACIDIC PROTEIN 1"/>
    <property type="match status" value="1"/>
</dbReference>
<name>A0ABY0CVK4_9DELT</name>
<feature type="chain" id="PRO_5047428319" evidence="2">
    <location>
        <begin position="36"/>
        <end position="662"/>
    </location>
</feature>
<gene>
    <name evidence="4" type="ORF">EA187_07375</name>
</gene>
<dbReference type="Pfam" id="PF13517">
    <property type="entry name" value="FG-GAP_3"/>
    <property type="match status" value="3"/>
</dbReference>
<comment type="caution">
    <text evidence="4">The sequence shown here is derived from an EMBL/GenBank/DDBJ whole genome shotgun (WGS) entry which is preliminary data.</text>
</comment>
<feature type="domain" description="ASPIC/UnbV" evidence="3">
    <location>
        <begin position="583"/>
        <end position="639"/>
    </location>
</feature>
<dbReference type="PANTHER" id="PTHR16026:SF0">
    <property type="entry name" value="CARTILAGE ACIDIC PROTEIN 1"/>
    <property type="match status" value="1"/>
</dbReference>
<dbReference type="SUPFAM" id="SSF69318">
    <property type="entry name" value="Integrin alpha N-terminal domain"/>
    <property type="match status" value="2"/>
</dbReference>
<dbReference type="Proteomes" id="UP000282926">
    <property type="component" value="Unassembled WGS sequence"/>
</dbReference>
<dbReference type="InterPro" id="IPR013517">
    <property type="entry name" value="FG-GAP"/>
</dbReference>
<organism evidence="4 5">
    <name type="scientific">Lujinxingia sediminis</name>
    <dbReference type="NCBI Taxonomy" id="2480984"/>
    <lineage>
        <taxon>Bacteria</taxon>
        <taxon>Deltaproteobacteria</taxon>
        <taxon>Bradymonadales</taxon>
        <taxon>Lujinxingiaceae</taxon>
        <taxon>Lujinxingia</taxon>
    </lineage>
</organism>
<accession>A0ABY0CVK4</accession>
<dbReference type="Gene3D" id="2.130.10.130">
    <property type="entry name" value="Integrin alpha, N-terminal"/>
    <property type="match status" value="2"/>
</dbReference>
<dbReference type="Pfam" id="PF01839">
    <property type="entry name" value="FG-GAP"/>
    <property type="match status" value="1"/>
</dbReference>
<evidence type="ECO:0000256" key="1">
    <source>
        <dbReference type="ARBA" id="ARBA00022729"/>
    </source>
</evidence>
<evidence type="ECO:0000313" key="4">
    <source>
        <dbReference type="EMBL" id="RVU46948.1"/>
    </source>
</evidence>
<sequence>MTPQLLRPAEPLMHTISLRLTSIALLVSATLPAFSCSSGPAACADDDVACQLNIAPVCETSSSAWSPGTPIFKDVSEQAGTPALGAVGTRISVADVNHDGLPDILARRPGGASDDFSEEGTRHTWLLINRGDGTFEDATESSGLLATRTPSDPPRPVETVAFGDVNNDGFLDVVTAFTNTSSPLSDQGAEVMLGDGQGGFTLGPVSLALQKAGELSVRGGLSLTDIDRDGNLDLWIANGAAGADGPQQDQLLKGDGQGAFADITAEAGLTTEPWTIGALNEARAHSNAWSGAACDLNNDGTPELLAASYGRAPNHLWLGSQTNGNLAFTNHAILSGYAFDDRTDWSDNESARCFCKLNRSAQDCAEVPDPRVVCESQADILRWNHAQDRNPFRLGGNSGTTLCADLNNDGHLDLFTTEIVHWDVGSSSDPSEILYNTGGDTLRFERPGPEFTGLDRPRQTTFDDGDITAATLDFDNDGRLDILIASTDYPGTRAHLYHQQPDATFVLVSPEEGIDLTSAHGVATADFNRDGALDLVVGHSRNRCSSGDHCRESAHVRIFENTLPPDNWLQIQLEGAPGINTSAIGAHITLTTPDHTQLAEVQGGHGHYGMQNDLTQHFGLGDHCQAEVTVRWPDAELTTETYTLPAGYRFVLSPGAPPRVAP</sequence>
<dbReference type="EMBL" id="SADD01000002">
    <property type="protein sequence ID" value="RVU46948.1"/>
    <property type="molecule type" value="Genomic_DNA"/>
</dbReference>
<dbReference type="InterPro" id="IPR027039">
    <property type="entry name" value="Crtac1"/>
</dbReference>
<evidence type="ECO:0000259" key="3">
    <source>
        <dbReference type="Pfam" id="PF07593"/>
    </source>
</evidence>
<dbReference type="Pfam" id="PF07593">
    <property type="entry name" value="UnbV_ASPIC"/>
    <property type="match status" value="1"/>
</dbReference>
<keyword evidence="1 2" id="KW-0732">Signal</keyword>